<protein>
    <submittedName>
        <fullName evidence="2">Uncharacterized protein</fullName>
    </submittedName>
</protein>
<dbReference type="Proteomes" id="UP000243459">
    <property type="component" value="Chromosome 3"/>
</dbReference>
<sequence>MAHRRACSCPAFLSMRTASTPPSPASPRRPLPPASPTTATRRFLPASFGSTAGGEPRGASSPPPRACYGPGGVCGRLGARGRPAVVKAVEIDDDDIFLFLFFSFPVVKMGPNEADVAMQTHRLAVAEPRF</sequence>
<feature type="region of interest" description="Disordered" evidence="1">
    <location>
        <begin position="16"/>
        <end position="65"/>
    </location>
</feature>
<keyword evidence="3" id="KW-1185">Reference proteome</keyword>
<dbReference type="EMBL" id="CM007383">
    <property type="protein sequence ID" value="ONK75827.1"/>
    <property type="molecule type" value="Genomic_DNA"/>
</dbReference>
<reference evidence="3" key="1">
    <citation type="journal article" date="2017" name="Nat. Commun.">
        <title>The asparagus genome sheds light on the origin and evolution of a young Y chromosome.</title>
        <authorList>
            <person name="Harkess A."/>
            <person name="Zhou J."/>
            <person name="Xu C."/>
            <person name="Bowers J.E."/>
            <person name="Van der Hulst R."/>
            <person name="Ayyampalayam S."/>
            <person name="Mercati F."/>
            <person name="Riccardi P."/>
            <person name="McKain M.R."/>
            <person name="Kakrana A."/>
            <person name="Tang H."/>
            <person name="Ray J."/>
            <person name="Groenendijk J."/>
            <person name="Arikit S."/>
            <person name="Mathioni S.M."/>
            <person name="Nakano M."/>
            <person name="Shan H."/>
            <person name="Telgmann-Rauber A."/>
            <person name="Kanno A."/>
            <person name="Yue Z."/>
            <person name="Chen H."/>
            <person name="Li W."/>
            <person name="Chen Y."/>
            <person name="Xu X."/>
            <person name="Zhang Y."/>
            <person name="Luo S."/>
            <person name="Chen H."/>
            <person name="Gao J."/>
            <person name="Mao Z."/>
            <person name="Pires J.C."/>
            <person name="Luo M."/>
            <person name="Kudrna D."/>
            <person name="Wing R.A."/>
            <person name="Meyers B.C."/>
            <person name="Yi K."/>
            <person name="Kong H."/>
            <person name="Lavrijsen P."/>
            <person name="Sunseri F."/>
            <person name="Falavigna A."/>
            <person name="Ye Y."/>
            <person name="Leebens-Mack J.H."/>
            <person name="Chen G."/>
        </authorList>
    </citation>
    <scope>NUCLEOTIDE SEQUENCE [LARGE SCALE GENOMIC DNA]</scope>
    <source>
        <strain evidence="3">cv. DH0086</strain>
    </source>
</reference>
<accession>A0A5P1FEK6</accession>
<dbReference type="Gramene" id="ONK75827">
    <property type="protein sequence ID" value="ONK75827"/>
    <property type="gene ID" value="A4U43_C03F20980"/>
</dbReference>
<gene>
    <name evidence="2" type="ORF">A4U43_C03F20980</name>
</gene>
<feature type="compositionally biased region" description="Pro residues" evidence="1">
    <location>
        <begin position="21"/>
        <end position="35"/>
    </location>
</feature>
<name>A0A5P1FEK6_ASPOF</name>
<evidence type="ECO:0000313" key="3">
    <source>
        <dbReference type="Proteomes" id="UP000243459"/>
    </source>
</evidence>
<dbReference type="AlphaFoldDB" id="A0A5P1FEK6"/>
<organism evidence="2 3">
    <name type="scientific">Asparagus officinalis</name>
    <name type="common">Garden asparagus</name>
    <dbReference type="NCBI Taxonomy" id="4686"/>
    <lineage>
        <taxon>Eukaryota</taxon>
        <taxon>Viridiplantae</taxon>
        <taxon>Streptophyta</taxon>
        <taxon>Embryophyta</taxon>
        <taxon>Tracheophyta</taxon>
        <taxon>Spermatophyta</taxon>
        <taxon>Magnoliopsida</taxon>
        <taxon>Liliopsida</taxon>
        <taxon>Asparagales</taxon>
        <taxon>Asparagaceae</taxon>
        <taxon>Asparagoideae</taxon>
        <taxon>Asparagus</taxon>
    </lineage>
</organism>
<evidence type="ECO:0000313" key="2">
    <source>
        <dbReference type="EMBL" id="ONK75827.1"/>
    </source>
</evidence>
<evidence type="ECO:0000256" key="1">
    <source>
        <dbReference type="SAM" id="MobiDB-lite"/>
    </source>
</evidence>
<proteinExistence type="predicted"/>